<dbReference type="PROSITE" id="PS00211">
    <property type="entry name" value="ABC_TRANSPORTER_1"/>
    <property type="match status" value="1"/>
</dbReference>
<feature type="domain" description="ABC transmembrane type-1" evidence="12">
    <location>
        <begin position="1049"/>
        <end position="1314"/>
    </location>
</feature>
<dbReference type="Pfam" id="PF00005">
    <property type="entry name" value="ABC_tran"/>
    <property type="match status" value="2"/>
</dbReference>
<feature type="region of interest" description="Disordered" evidence="9">
    <location>
        <begin position="411"/>
        <end position="482"/>
    </location>
</feature>
<feature type="domain" description="ABC transmembrane type-1" evidence="12">
    <location>
        <begin position="315"/>
        <end position="681"/>
    </location>
</feature>
<dbReference type="InterPro" id="IPR003439">
    <property type="entry name" value="ABC_transporter-like_ATP-bd"/>
</dbReference>
<name>A0A371CZ44_9APHY</name>
<dbReference type="GO" id="GO:0005524">
    <property type="term" value="F:ATP binding"/>
    <property type="evidence" value="ECO:0007669"/>
    <property type="project" value="UniProtKB-KW"/>
</dbReference>
<feature type="transmembrane region" description="Helical" evidence="10">
    <location>
        <begin position="137"/>
        <end position="155"/>
    </location>
</feature>
<dbReference type="InterPro" id="IPR003593">
    <property type="entry name" value="AAA+_ATPase"/>
</dbReference>
<keyword evidence="2" id="KW-0813">Transport</keyword>
<feature type="transmembrane region" description="Helical" evidence="10">
    <location>
        <begin position="1258"/>
        <end position="1279"/>
    </location>
</feature>
<feature type="compositionally biased region" description="Low complexity" evidence="9">
    <location>
        <begin position="414"/>
        <end position="462"/>
    </location>
</feature>
<dbReference type="CDD" id="cd18596">
    <property type="entry name" value="ABC_6TM_VMR1_D1_like"/>
    <property type="match status" value="1"/>
</dbReference>
<keyword evidence="14" id="KW-1185">Reference proteome</keyword>
<evidence type="ECO:0000256" key="9">
    <source>
        <dbReference type="SAM" id="MobiDB-lite"/>
    </source>
</evidence>
<keyword evidence="7 10" id="KW-1133">Transmembrane helix</keyword>
<feature type="domain" description="ABC transporter" evidence="11">
    <location>
        <begin position="728"/>
        <end position="971"/>
    </location>
</feature>
<dbReference type="Gene3D" id="3.40.50.300">
    <property type="entry name" value="P-loop containing nucleotide triphosphate hydrolases"/>
    <property type="match status" value="2"/>
</dbReference>
<feature type="transmembrane region" description="Helical" evidence="10">
    <location>
        <begin position="1075"/>
        <end position="1097"/>
    </location>
</feature>
<feature type="transmembrane region" description="Helical" evidence="10">
    <location>
        <begin position="201"/>
        <end position="221"/>
    </location>
</feature>
<dbReference type="CDD" id="cd03244">
    <property type="entry name" value="ABCC_MRP_domain2"/>
    <property type="match status" value="1"/>
</dbReference>
<dbReference type="SUPFAM" id="SSF52540">
    <property type="entry name" value="P-loop containing nucleoside triphosphate hydrolases"/>
    <property type="match status" value="2"/>
</dbReference>
<dbReference type="FunFam" id="1.20.1560.10:FF:000013">
    <property type="entry name" value="ABC transporter C family member 2"/>
    <property type="match status" value="1"/>
</dbReference>
<keyword evidence="6" id="KW-0067">ATP-binding</keyword>
<keyword evidence="5" id="KW-0547">Nucleotide-binding</keyword>
<dbReference type="SUPFAM" id="SSF90123">
    <property type="entry name" value="ABC transporter transmembrane region"/>
    <property type="match status" value="2"/>
</dbReference>
<evidence type="ECO:0000256" key="2">
    <source>
        <dbReference type="ARBA" id="ARBA00022448"/>
    </source>
</evidence>
<feature type="transmembrane region" description="Helical" evidence="10">
    <location>
        <begin position="95"/>
        <end position="117"/>
    </location>
</feature>
<dbReference type="InterPro" id="IPR036640">
    <property type="entry name" value="ABC1_TM_sf"/>
</dbReference>
<organism evidence="13 14">
    <name type="scientific">Lentinus brumalis</name>
    <dbReference type="NCBI Taxonomy" id="2498619"/>
    <lineage>
        <taxon>Eukaryota</taxon>
        <taxon>Fungi</taxon>
        <taxon>Dikarya</taxon>
        <taxon>Basidiomycota</taxon>
        <taxon>Agaricomycotina</taxon>
        <taxon>Agaricomycetes</taxon>
        <taxon>Polyporales</taxon>
        <taxon>Polyporaceae</taxon>
        <taxon>Lentinus</taxon>
    </lineage>
</organism>
<dbReference type="PROSITE" id="PS50929">
    <property type="entry name" value="ABC_TM1F"/>
    <property type="match status" value="2"/>
</dbReference>
<proteinExistence type="predicted"/>
<feature type="transmembrane region" description="Helical" evidence="10">
    <location>
        <begin position="1030"/>
        <end position="1055"/>
    </location>
</feature>
<keyword evidence="3 10" id="KW-0812">Transmembrane</keyword>
<dbReference type="GO" id="GO:0140359">
    <property type="term" value="F:ABC-type transporter activity"/>
    <property type="evidence" value="ECO:0007669"/>
    <property type="project" value="InterPro"/>
</dbReference>
<dbReference type="InterPro" id="IPR011527">
    <property type="entry name" value="ABC1_TM_dom"/>
</dbReference>
<evidence type="ECO:0000256" key="4">
    <source>
        <dbReference type="ARBA" id="ARBA00022737"/>
    </source>
</evidence>
<evidence type="ECO:0000256" key="6">
    <source>
        <dbReference type="ARBA" id="ARBA00022840"/>
    </source>
</evidence>
<protein>
    <submittedName>
        <fullName evidence="13">P-loop containing nucleoside triphosphate hydrolase protein</fullName>
    </submittedName>
</protein>
<feature type="domain" description="ABC transporter" evidence="11">
    <location>
        <begin position="1350"/>
        <end position="1587"/>
    </location>
</feature>
<reference evidence="13 14" key="1">
    <citation type="journal article" date="2018" name="Biotechnol. Biofuels">
        <title>Integrative visual omics of the white-rot fungus Polyporus brumalis exposes the biotechnological potential of its oxidative enzymes for delignifying raw plant biomass.</title>
        <authorList>
            <person name="Miyauchi S."/>
            <person name="Rancon A."/>
            <person name="Drula E."/>
            <person name="Hage H."/>
            <person name="Chaduli D."/>
            <person name="Favel A."/>
            <person name="Grisel S."/>
            <person name="Henrissat B."/>
            <person name="Herpoel-Gimbert I."/>
            <person name="Ruiz-Duenas F.J."/>
            <person name="Chevret D."/>
            <person name="Hainaut M."/>
            <person name="Lin J."/>
            <person name="Wang M."/>
            <person name="Pangilinan J."/>
            <person name="Lipzen A."/>
            <person name="Lesage-Meessen L."/>
            <person name="Navarro D."/>
            <person name="Riley R."/>
            <person name="Grigoriev I.V."/>
            <person name="Zhou S."/>
            <person name="Raouche S."/>
            <person name="Rosso M.N."/>
        </authorList>
    </citation>
    <scope>NUCLEOTIDE SEQUENCE [LARGE SCALE GENOMIC DNA]</scope>
    <source>
        <strain evidence="13 14">BRFM 1820</strain>
    </source>
</reference>
<evidence type="ECO:0000259" key="12">
    <source>
        <dbReference type="PROSITE" id="PS50929"/>
    </source>
</evidence>
<dbReference type="STRING" id="139420.A0A371CZ44"/>
<feature type="transmembrane region" description="Helical" evidence="10">
    <location>
        <begin position="541"/>
        <end position="561"/>
    </location>
</feature>
<dbReference type="CDD" id="cd18604">
    <property type="entry name" value="ABC_6TM_VMR1_D2_like"/>
    <property type="match status" value="1"/>
</dbReference>
<feature type="transmembrane region" description="Helical" evidence="10">
    <location>
        <begin position="625"/>
        <end position="645"/>
    </location>
</feature>
<keyword evidence="13" id="KW-0378">Hydrolase</keyword>
<feature type="transmembrane region" description="Helical" evidence="10">
    <location>
        <begin position="164"/>
        <end position="181"/>
    </location>
</feature>
<evidence type="ECO:0000256" key="8">
    <source>
        <dbReference type="ARBA" id="ARBA00023136"/>
    </source>
</evidence>
<evidence type="ECO:0000313" key="14">
    <source>
        <dbReference type="Proteomes" id="UP000256964"/>
    </source>
</evidence>
<feature type="transmembrane region" description="Helical" evidence="10">
    <location>
        <begin position="1174"/>
        <end position="1193"/>
    </location>
</feature>
<dbReference type="GO" id="GO:0016020">
    <property type="term" value="C:membrane"/>
    <property type="evidence" value="ECO:0007669"/>
    <property type="project" value="UniProtKB-SubCell"/>
</dbReference>
<dbReference type="EMBL" id="KZ857436">
    <property type="protein sequence ID" value="RDX45545.1"/>
    <property type="molecule type" value="Genomic_DNA"/>
</dbReference>
<keyword evidence="8 10" id="KW-0472">Membrane</keyword>
<evidence type="ECO:0000256" key="10">
    <source>
        <dbReference type="SAM" id="Phobius"/>
    </source>
</evidence>
<evidence type="ECO:0000256" key="3">
    <source>
        <dbReference type="ARBA" id="ARBA00022692"/>
    </source>
</evidence>
<feature type="transmembrane region" description="Helical" evidence="10">
    <location>
        <begin position="1285"/>
        <end position="1306"/>
    </location>
</feature>
<dbReference type="GO" id="GO:0016887">
    <property type="term" value="F:ATP hydrolysis activity"/>
    <property type="evidence" value="ECO:0007669"/>
    <property type="project" value="InterPro"/>
</dbReference>
<dbReference type="Proteomes" id="UP000256964">
    <property type="component" value="Unassembled WGS sequence"/>
</dbReference>
<dbReference type="PROSITE" id="PS50893">
    <property type="entry name" value="ABC_TRANSPORTER_2"/>
    <property type="match status" value="2"/>
</dbReference>
<evidence type="ECO:0000313" key="13">
    <source>
        <dbReference type="EMBL" id="RDX45545.1"/>
    </source>
</evidence>
<evidence type="ECO:0000256" key="7">
    <source>
        <dbReference type="ARBA" id="ARBA00022989"/>
    </source>
</evidence>
<dbReference type="InterPro" id="IPR050173">
    <property type="entry name" value="ABC_transporter_C-like"/>
</dbReference>
<accession>A0A371CZ44</accession>
<sequence>MEVSAQYFAEMSQVPLIAEYATGISSVPDSIWLDSLIYPAYATGLSLLVFIVSAFRDWFLTRKSSAWCASDTLAVPATSSSFRRRIESTGGPTIFVYRIVQLLGILSLLGICIARFLLDDSIIISPTAPTASRTLQAVQIAIYAYLSVLGFLQVLSHGLLSSRAYLHASWLLFLLWAVYLYRDVWPVATVNLVPVDKAEGLILWVKIALLSVAGFVVPIIIPKKYTPVNPEEPLEPNPEQTASFLSFNTYTFIAPVIWRAYNMRHLPFDLLPPLPDYDHLKNIAGRSFPRLDPLISKSRRHVGLKLIRVFWSELLILAAMGVTAVIGQFAAPISINNLLAYFENGGQGSTVKPWFWIALMFFGRIFQTICDQWFIFTTSRVNVRMQAIITELIFEHALRVRMKAGTNGGEDFSAATTTTTPESASQVGDGAAASDAGDGDSVAGQSSTSNATIIAPSSTSSTNKGKGKAQPELKAAKTGVRADAPKAKEKNIVGRINNLVTSDLSSLNNSSMNLVYSTVESPFQIVLCMTFLYRILGWSTFVGIAAMILSLPLPGFITSRLQGTQREKMERTDSRVQSVTEMMNVIRMVKLFGWESRIATQLNEKRELELVSVKKNRLYGMANSICNYLIPIVIMLATFSTYTVFMKGELTASKVFSAISVFDMLRININSTFRCIPSLVQTNVALERISDFLYNTELIDEYSKLEHPENAEILNASVPEEHKDTIGIRHASFTWAADSASAAVTPGGTRRRTFVLGIDDEVFFHRGKINLIVGPTGAGKTSLLMALLGEMHYIPQGPDSFVNLPRDGGVAYAAQESWVQNDTIKNNIVFGSTFDEVRYNKVLDQCALKRDLELFDAGDLTEVGEKGLTLSGGQKARITLARAVYSSAEIVLLDDILAALDVHTARHIVEKCLKGDLIDGRTVILVTHNVAMVSPVADFLVDIGSDGRILSQGSLSAALSKDSKLLQEVEEEQQVLEKVEQEIDPSAETEKAAEAQQRTGKLTVAEEIQEGHVGWDAVKLFLANVSQRPLLFWVVYISGCTAKFLFPNIQIWYLGVWAAQYEIHPANEVDVGHYLTVYTALVGAGTVFSAFCVYYYVFGSIRASTIIHQKLVVSILGTTLRWLDKTPTARIIARCTEDIQTLDNRFPRALEGLVDIIVYLLLKMFGVVVFSPVFIFPALLVAAGGAICGNIYMKAQLCVKREMSNAKAPVLGHFGAAISGITSIRAFGVQEAFKAEAYRRIDRYSRVAITHNTLNRWVMFRVDTLGVIFTASLAVYLTYFSRLSASNTGFSFAMAAAFSGIILNAVRMFNETELSGNSLERIQQYLVIEQEPKPTPDGVPPAYWPASGKLEVDELSARYSGDGPEILHNISFSVASGERVGIVGRTGSGKSSLTLALLRCILTEGCVRYDGLPTDKLNLDALRSNITIIPQVPELLSGTLRQNLDPFSEHDDAVLNAALRSAGLFSVQDEHDQSRITLDSQIAGGGANLSVGQRQILALARAIVRRSKLLILDEATSAIDYETDSIIQTSLRTELGKDVTLLTVAHRLQTIMDSDKIMVLDAGRIVEIGKPAELLKNEKGLLRALVDESGDKEKLHSMATASNTVS</sequence>
<dbReference type="CDD" id="cd03250">
    <property type="entry name" value="ABCC_MRP_domain1"/>
    <property type="match status" value="1"/>
</dbReference>
<dbReference type="SMART" id="SM00382">
    <property type="entry name" value="AAA"/>
    <property type="match status" value="2"/>
</dbReference>
<dbReference type="Pfam" id="PF00664">
    <property type="entry name" value="ABC_membrane"/>
    <property type="match status" value="2"/>
</dbReference>
<dbReference type="InterPro" id="IPR027417">
    <property type="entry name" value="P-loop_NTPase"/>
</dbReference>
<gene>
    <name evidence="13" type="ORF">OH76DRAFT_1387800</name>
</gene>
<feature type="transmembrane region" description="Helical" evidence="10">
    <location>
        <begin position="36"/>
        <end position="55"/>
    </location>
</feature>
<feature type="transmembrane region" description="Helical" evidence="10">
    <location>
        <begin position="314"/>
        <end position="335"/>
    </location>
</feature>
<dbReference type="InterPro" id="IPR017871">
    <property type="entry name" value="ABC_transporter-like_CS"/>
</dbReference>
<evidence type="ECO:0000256" key="1">
    <source>
        <dbReference type="ARBA" id="ARBA00004141"/>
    </source>
</evidence>
<dbReference type="Gene3D" id="1.20.1560.10">
    <property type="entry name" value="ABC transporter type 1, transmembrane domain"/>
    <property type="match status" value="3"/>
</dbReference>
<comment type="subcellular location">
    <subcellularLocation>
        <location evidence="1">Membrane</location>
        <topology evidence="1">Multi-pass membrane protein</topology>
    </subcellularLocation>
</comment>
<dbReference type="PANTHER" id="PTHR24223:SF356">
    <property type="entry name" value="ATP-BINDING CASSETTE TRANSPORTER ABC4"/>
    <property type="match status" value="1"/>
</dbReference>
<evidence type="ECO:0000259" key="11">
    <source>
        <dbReference type="PROSITE" id="PS50893"/>
    </source>
</evidence>
<dbReference type="FunFam" id="3.40.50.300:FF:000838">
    <property type="entry name" value="ABC multidrug transporter (Eurofung)"/>
    <property type="match status" value="1"/>
</dbReference>
<keyword evidence="4" id="KW-0677">Repeat</keyword>
<evidence type="ECO:0000256" key="5">
    <source>
        <dbReference type="ARBA" id="ARBA00022741"/>
    </source>
</evidence>
<dbReference type="PANTHER" id="PTHR24223">
    <property type="entry name" value="ATP-BINDING CASSETTE SUB-FAMILY C"/>
    <property type="match status" value="1"/>
</dbReference>
<dbReference type="OrthoDB" id="6500128at2759"/>